<evidence type="ECO:0000256" key="7">
    <source>
        <dbReference type="ARBA" id="ARBA00022741"/>
    </source>
</evidence>
<dbReference type="Gene3D" id="2.70.150.10">
    <property type="entry name" value="Calcium-transporting ATPase, cytoplasmic transduction domain A"/>
    <property type="match status" value="1"/>
</dbReference>
<dbReference type="SUPFAM" id="SSF81653">
    <property type="entry name" value="Calcium ATPase, transduction domain A"/>
    <property type="match status" value="1"/>
</dbReference>
<evidence type="ECO:0000256" key="13">
    <source>
        <dbReference type="ARBA" id="ARBA00022967"/>
    </source>
</evidence>
<dbReference type="FunFam" id="1.20.1110.10:FF:000036">
    <property type="entry name" value="Calcium-transporting ATPase"/>
    <property type="match status" value="1"/>
</dbReference>
<dbReference type="InterPro" id="IPR023299">
    <property type="entry name" value="ATPase_P-typ_cyto_dom_N"/>
</dbReference>
<dbReference type="InterPro" id="IPR059000">
    <property type="entry name" value="ATPase_P-type_domA"/>
</dbReference>
<evidence type="ECO:0000256" key="8">
    <source>
        <dbReference type="ARBA" id="ARBA00022796"/>
    </source>
</evidence>
<dbReference type="Pfam" id="PF12515">
    <property type="entry name" value="CaATP_NAI"/>
    <property type="match status" value="1"/>
</dbReference>
<evidence type="ECO:0000256" key="10">
    <source>
        <dbReference type="ARBA" id="ARBA00022840"/>
    </source>
</evidence>
<dbReference type="InterPro" id="IPR024750">
    <property type="entry name" value="Ca_ATPase_N_dom"/>
</dbReference>
<keyword evidence="7" id="KW-0547">Nucleotide-binding</keyword>
<dbReference type="InterPro" id="IPR023214">
    <property type="entry name" value="HAD_sf"/>
</dbReference>
<evidence type="ECO:0000256" key="14">
    <source>
        <dbReference type="ARBA" id="ARBA00022989"/>
    </source>
</evidence>
<dbReference type="Gene3D" id="3.40.50.1000">
    <property type="entry name" value="HAD superfamily/HAD-like"/>
    <property type="match status" value="1"/>
</dbReference>
<dbReference type="GO" id="GO:0046872">
    <property type="term" value="F:metal ion binding"/>
    <property type="evidence" value="ECO:0007669"/>
    <property type="project" value="UniProtKB-KW"/>
</dbReference>
<evidence type="ECO:0000256" key="12">
    <source>
        <dbReference type="ARBA" id="ARBA00022860"/>
    </source>
</evidence>
<evidence type="ECO:0000259" key="20">
    <source>
        <dbReference type="SMART" id="SM00831"/>
    </source>
</evidence>
<dbReference type="FunFam" id="3.40.1110.10:FF:000013">
    <property type="entry name" value="Calcium-transporting ATPase"/>
    <property type="match status" value="1"/>
</dbReference>
<keyword evidence="6" id="KW-0479">Metal-binding</keyword>
<evidence type="ECO:0000313" key="22">
    <source>
        <dbReference type="Proteomes" id="UP000813462"/>
    </source>
</evidence>
<evidence type="ECO:0000256" key="5">
    <source>
        <dbReference type="ARBA" id="ARBA00022692"/>
    </source>
</evidence>
<dbReference type="GO" id="GO:0005524">
    <property type="term" value="F:ATP binding"/>
    <property type="evidence" value="ECO:0007669"/>
    <property type="project" value="UniProtKB-KW"/>
</dbReference>
<evidence type="ECO:0000256" key="6">
    <source>
        <dbReference type="ARBA" id="ARBA00022723"/>
    </source>
</evidence>
<feature type="transmembrane region" description="Helical" evidence="19">
    <location>
        <begin position="240"/>
        <end position="259"/>
    </location>
</feature>
<keyword evidence="9" id="KW-0106">Calcium</keyword>
<dbReference type="InterPro" id="IPR006068">
    <property type="entry name" value="ATPase_P-typ_cation-transptr_C"/>
</dbReference>
<dbReference type="InterPro" id="IPR004014">
    <property type="entry name" value="ATPase_P-typ_cation-transptr_N"/>
</dbReference>
<dbReference type="SMART" id="SM00831">
    <property type="entry name" value="Cation_ATPase_N"/>
    <property type="match status" value="1"/>
</dbReference>
<keyword evidence="3" id="KW-0813">Transport</keyword>
<dbReference type="SUPFAM" id="SSF81660">
    <property type="entry name" value="Metal cation-transporting ATPase, ATP-binding domain N"/>
    <property type="match status" value="1"/>
</dbReference>
<dbReference type="FunFam" id="1.20.5.170:FF:000029">
    <property type="entry name" value="Calcium-transporting ATPase"/>
    <property type="match status" value="1"/>
</dbReference>
<proteinExistence type="inferred from homology"/>
<dbReference type="PANTHER" id="PTHR24093">
    <property type="entry name" value="CATION TRANSPORTING ATPASE"/>
    <property type="match status" value="1"/>
</dbReference>
<dbReference type="FunFam" id="3.40.50.1000:FF:000144">
    <property type="entry name" value="copper-transporting ATPase 1 isoform X2"/>
    <property type="match status" value="1"/>
</dbReference>
<evidence type="ECO:0000256" key="17">
    <source>
        <dbReference type="ARBA" id="ARBA00023136"/>
    </source>
</evidence>
<keyword evidence="13" id="KW-1278">Translocase</keyword>
<dbReference type="SFLD" id="SFLDS00003">
    <property type="entry name" value="Haloacid_Dehalogenase"/>
    <property type="match status" value="1"/>
</dbReference>
<dbReference type="Pfam" id="PF13246">
    <property type="entry name" value="Cation_ATPase"/>
    <property type="match status" value="1"/>
</dbReference>
<dbReference type="Pfam" id="PF00690">
    <property type="entry name" value="Cation_ATPase_N"/>
    <property type="match status" value="1"/>
</dbReference>
<dbReference type="GO" id="GO:0006825">
    <property type="term" value="P:copper ion transport"/>
    <property type="evidence" value="ECO:0007669"/>
    <property type="project" value="UniProtKB-KW"/>
</dbReference>
<dbReference type="PRINTS" id="PR00119">
    <property type="entry name" value="CATATPASE"/>
</dbReference>
<dbReference type="FunFam" id="1.20.1110.10:FF:000039">
    <property type="entry name" value="Calcium-transporting ATPase"/>
    <property type="match status" value="1"/>
</dbReference>
<dbReference type="InterPro" id="IPR018303">
    <property type="entry name" value="ATPase_P-typ_P_site"/>
</dbReference>
<dbReference type="GO" id="GO:0005388">
    <property type="term" value="F:P-type calcium transporter activity"/>
    <property type="evidence" value="ECO:0007669"/>
    <property type="project" value="UniProtKB-EC"/>
</dbReference>
<reference evidence="21" key="1">
    <citation type="journal article" date="2021" name="Front. Plant Sci.">
        <title>Chromosome-Scale Genome Assembly for Chinese Sour Jujube and Insights Into Its Genome Evolution and Domestication Signature.</title>
        <authorList>
            <person name="Shen L.-Y."/>
            <person name="Luo H."/>
            <person name="Wang X.-L."/>
            <person name="Wang X.-M."/>
            <person name="Qiu X.-J."/>
            <person name="Liu H."/>
            <person name="Zhou S.-S."/>
            <person name="Jia K.-H."/>
            <person name="Nie S."/>
            <person name="Bao Y.-T."/>
            <person name="Zhang R.-G."/>
            <person name="Yun Q.-Z."/>
            <person name="Chai Y.-H."/>
            <person name="Lu J.-Y."/>
            <person name="Li Y."/>
            <person name="Zhao S.-W."/>
            <person name="Mao J.-F."/>
            <person name="Jia S.-G."/>
            <person name="Mao Y.-M."/>
        </authorList>
    </citation>
    <scope>NUCLEOTIDE SEQUENCE</scope>
    <source>
        <strain evidence="21">AT0</strain>
        <tissue evidence="21">Leaf</tissue>
    </source>
</reference>
<comment type="catalytic activity">
    <reaction evidence="18">
        <text>Ca(2+)(in) + ATP + H2O = Ca(2+)(out) + ADP + phosphate + H(+)</text>
        <dbReference type="Rhea" id="RHEA:18105"/>
        <dbReference type="ChEBI" id="CHEBI:15377"/>
        <dbReference type="ChEBI" id="CHEBI:15378"/>
        <dbReference type="ChEBI" id="CHEBI:29108"/>
        <dbReference type="ChEBI" id="CHEBI:30616"/>
        <dbReference type="ChEBI" id="CHEBI:43474"/>
        <dbReference type="ChEBI" id="CHEBI:456216"/>
        <dbReference type="EC" id="7.2.2.10"/>
    </reaction>
</comment>
<dbReference type="InterPro" id="IPR012340">
    <property type="entry name" value="NA-bd_OB-fold"/>
</dbReference>
<dbReference type="InterPro" id="IPR008250">
    <property type="entry name" value="ATPase_P-typ_transduc_dom_A_sf"/>
</dbReference>
<keyword evidence="14 19" id="KW-1133">Transmembrane helix</keyword>
<feature type="transmembrane region" description="Helical" evidence="19">
    <location>
        <begin position="981"/>
        <end position="1003"/>
    </location>
</feature>
<dbReference type="Pfam" id="PF00122">
    <property type="entry name" value="E1-E2_ATPase"/>
    <property type="match status" value="1"/>
</dbReference>
<keyword evidence="12" id="KW-0112">Calmodulin-binding</keyword>
<evidence type="ECO:0000313" key="21">
    <source>
        <dbReference type="EMBL" id="KAH7515280.1"/>
    </source>
</evidence>
<dbReference type="InterPro" id="IPR023298">
    <property type="entry name" value="ATPase_P-typ_TM_dom_sf"/>
</dbReference>
<keyword evidence="17 19" id="KW-0472">Membrane</keyword>
<evidence type="ECO:0000256" key="1">
    <source>
        <dbReference type="ARBA" id="ARBA00004127"/>
    </source>
</evidence>
<evidence type="ECO:0000256" key="19">
    <source>
        <dbReference type="SAM" id="Phobius"/>
    </source>
</evidence>
<protein>
    <recommendedName>
        <fullName evidence="20">Cation-transporting P-type ATPase N-terminal domain-containing protein</fullName>
    </recommendedName>
</protein>
<keyword evidence="11" id="KW-0460">Magnesium</keyword>
<accession>A0A978UKC8</accession>
<feature type="transmembrane region" description="Helical" evidence="19">
    <location>
        <begin position="1015"/>
        <end position="1033"/>
    </location>
</feature>
<keyword evidence="16" id="KW-0406">Ion transport</keyword>
<dbReference type="InterPro" id="IPR036412">
    <property type="entry name" value="HAD-like_sf"/>
</dbReference>
<dbReference type="Gene3D" id="3.40.1110.10">
    <property type="entry name" value="Calcium-transporting ATPase, cytoplasmic domain N"/>
    <property type="match status" value="1"/>
</dbReference>
<feature type="transmembrane region" description="Helical" evidence="19">
    <location>
        <begin position="203"/>
        <end position="228"/>
    </location>
</feature>
<comment type="caution">
    <text evidence="21">The sequence shown here is derived from an EMBL/GenBank/DDBJ whole genome shotgun (WGS) entry which is preliminary data.</text>
</comment>
<keyword evidence="15" id="KW-0186">Copper</keyword>
<evidence type="ECO:0000256" key="15">
    <source>
        <dbReference type="ARBA" id="ARBA00023008"/>
    </source>
</evidence>
<dbReference type="GO" id="GO:0005886">
    <property type="term" value="C:plasma membrane"/>
    <property type="evidence" value="ECO:0007669"/>
    <property type="project" value="TreeGrafter"/>
</dbReference>
<evidence type="ECO:0000256" key="9">
    <source>
        <dbReference type="ARBA" id="ARBA00022837"/>
    </source>
</evidence>
<dbReference type="Pfam" id="PF00689">
    <property type="entry name" value="Cation_ATPase_C"/>
    <property type="match status" value="1"/>
</dbReference>
<keyword evidence="8" id="KW-0187">Copper transport</keyword>
<dbReference type="Gene3D" id="2.40.50.140">
    <property type="entry name" value="Nucleic acid-binding proteins"/>
    <property type="match status" value="1"/>
</dbReference>
<dbReference type="FunFam" id="2.70.150.10:FF:000006">
    <property type="entry name" value="Calcium-transporting ATPase"/>
    <property type="match status" value="1"/>
</dbReference>
<sequence length="1219" mass="133709">MASNGPSNGGKLPFSKIDVDEQHDLMEAGKQVFDDGVDAEVDVDASSEDPFDITNTKNAPPETLRRWRQAALVLNASRRFRYTLDLKKEEEQEKRRRLIRSHAQVIRAALLFRLAGEGEIGVTVTSPTPSGDYAISVENLSSLTRDHNISALQQCNGVKGLAAMLKTNIEKGIDGDDTDLFKRRNTFGSNTYPRKKGRSFWTFLWEAWQDLTLIILIIAAVVSLALGIKTEGLQEGWYDGGSIAFAVILVIVVTAVSDYRQSLQFQNLNKEKQNIQLEVMRGGRMVKISIFDIVVGDVVPLRIGDQVPADGILISGHSLAIDESSMTGESKIVHKDQKAPFLMSGCKVADGVGTMLVTGVGLNTEWGLLMASISEDTGEETPLQVRLNGVATFIGIVGLTVAVFVLAVLLGRYFSGNTRSSEGKVEFHRGQTSISDAVDGVIKIFTIAVTIVVVAVPEGLPLAVTLTDKTGTLTLNQMTVVEAYVGTKKINPPGDYSQLHPMVSSLLCEGVAQNTTGNVFVPEGGGDVEVTGSPTEKAILSWTVKLGMKFDVIKSETTVLHVFPFNSEKKRGGVAVKQRDSKVHIHWKGAAEIVLASCTGYLDSNASLHSINEDKEYFKAAIDSMAANSLRCVAIAYRSYELGKIPKDEEHLSQWALPEDELVLLGIVGIKDPCRPGVRDAVHICTSAGVKVRMVTGDNIQTAKAIALECGILDAAEDATEPNIIEGKVFRALSDKEREKVAKQITVMGRSSPNDKLLLVQALRKGGEVVAVTGDGTNDAPALHEVVRWGRSVYANIQKFIQFQLTVNVAALVINVVAAVSSGDVPLNAVQLLWVNLIMDTLGALALATEPPTDHLMHRSPVGRREPLITNIMWRNLIIQALYQVSVLLVLNFQGNSILGLNNDTRERAMDLKNTVIFNAFVLCQIFNEFNARKPDQINVFRGVTKNHLFMGIIGVTFVLQIIIIEFLGKFTSTVRLNWKYWLACLGIAIVSWPLAAIGKLIPVPETPLSEYFRFLAYSNFFFFCVIYAMFSHSGYSASSSHGNLLNLVLVAHMLSCWHYNIVHGLLSPFESDCAPLLLYAINVRSLLGSEWSFLYATNEDVLKDAFGLHGEIIEGRVKIIRFKIKVRVIDGTGSASFLLWDRECLQILSKTANDLNDELVKDYDELSRLENNNIVELKDSITKNGFNFPNVILGKRSNPVFVEDDGSNKEVVNGEPNS</sequence>
<dbReference type="SFLD" id="SFLDG00002">
    <property type="entry name" value="C1.7:_P-type_atpase_like"/>
    <property type="match status" value="1"/>
</dbReference>
<feature type="transmembrane region" description="Helical" evidence="19">
    <location>
        <begin position="1045"/>
        <end position="1067"/>
    </location>
</feature>
<dbReference type="PROSITE" id="PS00154">
    <property type="entry name" value="ATPASE_E1_E2"/>
    <property type="match status" value="1"/>
</dbReference>
<dbReference type="PANTHER" id="PTHR24093:SF520">
    <property type="entry name" value="CALCIUM-TRANSPORTING ATPASE 9, PLASMA MEMBRANE-TYPE"/>
    <property type="match status" value="1"/>
</dbReference>
<dbReference type="Gene3D" id="1.20.5.170">
    <property type="match status" value="1"/>
</dbReference>
<evidence type="ECO:0000256" key="4">
    <source>
        <dbReference type="ARBA" id="ARBA00022568"/>
    </source>
</evidence>
<evidence type="ECO:0000256" key="16">
    <source>
        <dbReference type="ARBA" id="ARBA00023065"/>
    </source>
</evidence>
<gene>
    <name evidence="21" type="ORF">FEM48_Zijuj10G0010000</name>
</gene>
<dbReference type="SUPFAM" id="SSF81665">
    <property type="entry name" value="Calcium ATPase, transmembrane domain M"/>
    <property type="match status" value="1"/>
</dbReference>
<evidence type="ECO:0000256" key="18">
    <source>
        <dbReference type="ARBA" id="ARBA00048694"/>
    </source>
</evidence>
<feature type="transmembrane region" description="Helical" evidence="19">
    <location>
        <begin position="948"/>
        <end position="969"/>
    </location>
</feature>
<evidence type="ECO:0000256" key="3">
    <source>
        <dbReference type="ARBA" id="ARBA00022448"/>
    </source>
</evidence>
<dbReference type="SUPFAM" id="SSF56784">
    <property type="entry name" value="HAD-like"/>
    <property type="match status" value="1"/>
</dbReference>
<dbReference type="Gene3D" id="1.20.1110.10">
    <property type="entry name" value="Calcium-transporting ATPase, transmembrane domain"/>
    <property type="match status" value="2"/>
</dbReference>
<keyword evidence="4" id="KW-0109">Calcium transport</keyword>
<dbReference type="Proteomes" id="UP000813462">
    <property type="component" value="Unassembled WGS sequence"/>
</dbReference>
<dbReference type="GO" id="GO:0005516">
    <property type="term" value="F:calmodulin binding"/>
    <property type="evidence" value="ECO:0007669"/>
    <property type="project" value="UniProtKB-KW"/>
</dbReference>
<feature type="domain" description="Cation-transporting P-type ATPase N-terminal" evidence="20">
    <location>
        <begin position="157"/>
        <end position="228"/>
    </location>
</feature>
<organism evidence="21 22">
    <name type="scientific">Ziziphus jujuba var. spinosa</name>
    <dbReference type="NCBI Taxonomy" id="714518"/>
    <lineage>
        <taxon>Eukaryota</taxon>
        <taxon>Viridiplantae</taxon>
        <taxon>Streptophyta</taxon>
        <taxon>Embryophyta</taxon>
        <taxon>Tracheophyta</taxon>
        <taxon>Spermatophyta</taxon>
        <taxon>Magnoliopsida</taxon>
        <taxon>eudicotyledons</taxon>
        <taxon>Gunneridae</taxon>
        <taxon>Pentapetalae</taxon>
        <taxon>rosids</taxon>
        <taxon>fabids</taxon>
        <taxon>Rosales</taxon>
        <taxon>Rhamnaceae</taxon>
        <taxon>Paliureae</taxon>
        <taxon>Ziziphus</taxon>
    </lineage>
</organism>
<comment type="similarity">
    <text evidence="2">Belongs to the cation transport ATPase (P-type) (TC 3.A.3) family. Type IIB subfamily.</text>
</comment>
<evidence type="ECO:0000256" key="11">
    <source>
        <dbReference type="ARBA" id="ARBA00022842"/>
    </source>
</evidence>
<keyword evidence="5 19" id="KW-0812">Transmembrane</keyword>
<keyword evidence="10" id="KW-0067">ATP-binding</keyword>
<evidence type="ECO:0000256" key="2">
    <source>
        <dbReference type="ARBA" id="ARBA00006124"/>
    </source>
</evidence>
<dbReference type="EMBL" id="JAEACU010000010">
    <property type="protein sequence ID" value="KAH7515280.1"/>
    <property type="molecule type" value="Genomic_DNA"/>
</dbReference>
<dbReference type="GO" id="GO:0012505">
    <property type="term" value="C:endomembrane system"/>
    <property type="evidence" value="ECO:0007669"/>
    <property type="project" value="UniProtKB-SubCell"/>
</dbReference>
<name>A0A978UKC8_ZIZJJ</name>
<comment type="subcellular location">
    <subcellularLocation>
        <location evidence="1">Endomembrane system</location>
        <topology evidence="1">Multi-pass membrane protein</topology>
    </subcellularLocation>
</comment>
<feature type="transmembrane region" description="Helical" evidence="19">
    <location>
        <begin position="390"/>
        <end position="414"/>
    </location>
</feature>
<dbReference type="AlphaFoldDB" id="A0A978UKC8"/>
<dbReference type="SFLD" id="SFLDF00027">
    <property type="entry name" value="p-type_atpase"/>
    <property type="match status" value="1"/>
</dbReference>
<dbReference type="InterPro" id="IPR044492">
    <property type="entry name" value="P_typ_ATPase_HD_dom"/>
</dbReference>